<evidence type="ECO:0008006" key="3">
    <source>
        <dbReference type="Google" id="ProtNLM"/>
    </source>
</evidence>
<proteinExistence type="predicted"/>
<accession>A0A0V1FEX0</accession>
<dbReference type="Proteomes" id="UP000054995">
    <property type="component" value="Unassembled WGS sequence"/>
</dbReference>
<dbReference type="InterPro" id="IPR043502">
    <property type="entry name" value="DNA/RNA_pol_sf"/>
</dbReference>
<name>A0A0V1FEX0_TRIPS</name>
<dbReference type="AlphaFoldDB" id="A0A0V1FEX0"/>
<reference evidence="1 2" key="1">
    <citation type="submission" date="2015-01" db="EMBL/GenBank/DDBJ databases">
        <title>Evolution of Trichinella species and genotypes.</title>
        <authorList>
            <person name="Korhonen P.K."/>
            <person name="Edoardo P."/>
            <person name="Giuseppe L.R."/>
            <person name="Gasser R.B."/>
        </authorList>
    </citation>
    <scope>NUCLEOTIDE SEQUENCE [LARGE SCALE GENOMIC DNA]</scope>
    <source>
        <strain evidence="1">ISS470</strain>
    </source>
</reference>
<organism evidence="1 2">
    <name type="scientific">Trichinella pseudospiralis</name>
    <name type="common">Parasitic roundworm</name>
    <dbReference type="NCBI Taxonomy" id="6337"/>
    <lineage>
        <taxon>Eukaryota</taxon>
        <taxon>Metazoa</taxon>
        <taxon>Ecdysozoa</taxon>
        <taxon>Nematoda</taxon>
        <taxon>Enoplea</taxon>
        <taxon>Dorylaimia</taxon>
        <taxon>Trichinellida</taxon>
        <taxon>Trichinellidae</taxon>
        <taxon>Trichinella</taxon>
    </lineage>
</organism>
<comment type="caution">
    <text evidence="1">The sequence shown here is derived from an EMBL/GenBank/DDBJ whole genome shotgun (WGS) entry which is preliminary data.</text>
</comment>
<dbReference type="SUPFAM" id="SSF56672">
    <property type="entry name" value="DNA/RNA polymerases"/>
    <property type="match status" value="1"/>
</dbReference>
<gene>
    <name evidence="1" type="ORF">T4D_13008</name>
</gene>
<dbReference type="OrthoDB" id="6932368at2759"/>
<evidence type="ECO:0000313" key="1">
    <source>
        <dbReference type="EMBL" id="KRY84508.1"/>
    </source>
</evidence>
<keyword evidence="2" id="KW-1185">Reference proteome</keyword>
<evidence type="ECO:0000313" key="2">
    <source>
        <dbReference type="Proteomes" id="UP000054995"/>
    </source>
</evidence>
<sequence length="208" mass="24630">MVFLFEFYIDTNFLVDSGKTRVFVFIEIYENVMVTTPNNKDSEKCLKTAISIPFSLYEYTRMQFSLRNEEVSQALWFLDIYIDDVLVAYPIDEVHEKQYSVNLNLEKFSFHLMNIGFLRFRRQRFEKFNTKLLDLFIPGDVTLLAPLERLRSDFERTKRFDLQDVIEVYEEAKQAQVNATVLRHLRHGAALSSVENVCWMPSHYPQAV</sequence>
<protein>
    <recommendedName>
        <fullName evidence="3">Reverse transcriptase domain-containing protein</fullName>
    </recommendedName>
</protein>
<dbReference type="EMBL" id="JYDT01000113">
    <property type="protein sequence ID" value="KRY84508.1"/>
    <property type="molecule type" value="Genomic_DNA"/>
</dbReference>